<dbReference type="Proteomes" id="UP000756132">
    <property type="component" value="Chromosome 6"/>
</dbReference>
<accession>A0A9Q8PAH7</accession>
<dbReference type="EMBL" id="CP090168">
    <property type="protein sequence ID" value="UJO18906.1"/>
    <property type="molecule type" value="Genomic_DNA"/>
</dbReference>
<feature type="compositionally biased region" description="Polar residues" evidence="1">
    <location>
        <begin position="54"/>
        <end position="65"/>
    </location>
</feature>
<dbReference type="KEGG" id="ffu:CLAFUR5_07334"/>
<feature type="compositionally biased region" description="Polar residues" evidence="1">
    <location>
        <begin position="30"/>
        <end position="46"/>
    </location>
</feature>
<reference evidence="2" key="1">
    <citation type="submission" date="2021-12" db="EMBL/GenBank/DDBJ databases">
        <authorList>
            <person name="Zaccaron A."/>
            <person name="Stergiopoulos I."/>
        </authorList>
    </citation>
    <scope>NUCLEOTIDE SEQUENCE</scope>
    <source>
        <strain evidence="2">Race5_Kim</strain>
    </source>
</reference>
<dbReference type="OMA" id="ANDDCHT"/>
<proteinExistence type="predicted"/>
<dbReference type="RefSeq" id="XP_047763272.1">
    <property type="nucleotide sequence ID" value="XM_047906482.1"/>
</dbReference>
<evidence type="ECO:0000313" key="3">
    <source>
        <dbReference type="Proteomes" id="UP000756132"/>
    </source>
</evidence>
<reference evidence="2" key="2">
    <citation type="journal article" date="2022" name="Microb. Genom.">
        <title>A chromosome-scale genome assembly of the tomato pathogen Cladosporium fulvum reveals a compartmentalized genome architecture and the presence of a dispensable chromosome.</title>
        <authorList>
            <person name="Zaccaron A.Z."/>
            <person name="Chen L.H."/>
            <person name="Samaras A."/>
            <person name="Stergiopoulos I."/>
        </authorList>
    </citation>
    <scope>NUCLEOTIDE SEQUENCE</scope>
    <source>
        <strain evidence="2">Race5_Kim</strain>
    </source>
</reference>
<evidence type="ECO:0000256" key="1">
    <source>
        <dbReference type="SAM" id="MobiDB-lite"/>
    </source>
</evidence>
<dbReference type="AlphaFoldDB" id="A0A9Q8PAH7"/>
<dbReference type="GeneID" id="71987212"/>
<keyword evidence="3" id="KW-1185">Reference proteome</keyword>
<evidence type="ECO:0000313" key="2">
    <source>
        <dbReference type="EMBL" id="UJO18906.1"/>
    </source>
</evidence>
<organism evidence="2 3">
    <name type="scientific">Passalora fulva</name>
    <name type="common">Tomato leaf mold</name>
    <name type="synonym">Cladosporium fulvum</name>
    <dbReference type="NCBI Taxonomy" id="5499"/>
    <lineage>
        <taxon>Eukaryota</taxon>
        <taxon>Fungi</taxon>
        <taxon>Dikarya</taxon>
        <taxon>Ascomycota</taxon>
        <taxon>Pezizomycotina</taxon>
        <taxon>Dothideomycetes</taxon>
        <taxon>Dothideomycetidae</taxon>
        <taxon>Mycosphaerellales</taxon>
        <taxon>Mycosphaerellaceae</taxon>
        <taxon>Fulvia</taxon>
    </lineage>
</organism>
<feature type="region of interest" description="Disordered" evidence="1">
    <location>
        <begin position="24"/>
        <end position="88"/>
    </location>
</feature>
<gene>
    <name evidence="2" type="ORF">CLAFUR5_07334</name>
</gene>
<protein>
    <submittedName>
        <fullName evidence="2">Uncharacterized protein</fullName>
    </submittedName>
</protein>
<dbReference type="OrthoDB" id="10518806at2759"/>
<name>A0A9Q8PAH7_PASFU</name>
<sequence length="145" mass="14976">MSPNPTTNHNINLALQHALTRPIANDDCHTGTTGDSMSELSDSSAGRSAIGSALGSTLQFGTRTPHSGAPVAVHSRRREPLFGPAGSKVYARNGSQLVAAVNPEGRANGPDMFHDAVECDEEKDDGRNAMATLSAAALDAGSGEH</sequence>